<dbReference type="CDD" id="cd00143">
    <property type="entry name" value="PP2Cc"/>
    <property type="match status" value="1"/>
</dbReference>
<accession>A0A517WX50</accession>
<evidence type="ECO:0000259" key="1">
    <source>
        <dbReference type="PROSITE" id="PS51746"/>
    </source>
</evidence>
<evidence type="ECO:0000313" key="2">
    <source>
        <dbReference type="EMBL" id="QDU09824.1"/>
    </source>
</evidence>
<sequence length="304" mass="33842">MAGKMDCFGLSHIGSKQSLNQDQFLIADLEKAMRIHSSSLGLDDHSRMFGNSQGKLLLVADGMGRDAAGDQASRIATESITRYVLNTMPWFLRLDEQSDDDLHDELVEALQRCEKRVEIDVQQHPEREGMGTTLTMAYLIWPRLYLVHAGNSRCYLFRQSKLKQITKDHSLAEELVFSGVLEVDEVPEIWENTLVNLIGGHDDSDLNPDVHKARLQIGDTLLLCTDGLTKYVSDFKISEILSQNASADETCTRLVNQAKDDGGSDNITVIVARFLDSGDQDVAISETIDTETGCSVEQTKTKTF</sequence>
<dbReference type="PROSITE" id="PS51746">
    <property type="entry name" value="PPM_2"/>
    <property type="match status" value="1"/>
</dbReference>
<keyword evidence="3" id="KW-1185">Reference proteome</keyword>
<keyword evidence="2" id="KW-0378">Hydrolase</keyword>
<dbReference type="InterPro" id="IPR036457">
    <property type="entry name" value="PPM-type-like_dom_sf"/>
</dbReference>
<dbReference type="InterPro" id="IPR001932">
    <property type="entry name" value="PPM-type_phosphatase-like_dom"/>
</dbReference>
<dbReference type="EC" id="3.1.3.16" evidence="2"/>
<dbReference type="InterPro" id="IPR015655">
    <property type="entry name" value="PP2C"/>
</dbReference>
<dbReference type="Pfam" id="PF13672">
    <property type="entry name" value="PP2C_2"/>
    <property type="match status" value="1"/>
</dbReference>
<dbReference type="Proteomes" id="UP000318384">
    <property type="component" value="Chromosome"/>
</dbReference>
<dbReference type="AlphaFoldDB" id="A0A517WX50"/>
<dbReference type="SUPFAM" id="SSF81606">
    <property type="entry name" value="PP2C-like"/>
    <property type="match status" value="1"/>
</dbReference>
<reference evidence="2 3" key="1">
    <citation type="submission" date="2019-03" db="EMBL/GenBank/DDBJ databases">
        <title>Deep-cultivation of Planctomycetes and their phenomic and genomic characterization uncovers novel biology.</title>
        <authorList>
            <person name="Wiegand S."/>
            <person name="Jogler M."/>
            <person name="Boedeker C."/>
            <person name="Pinto D."/>
            <person name="Vollmers J."/>
            <person name="Rivas-Marin E."/>
            <person name="Kohn T."/>
            <person name="Peeters S.H."/>
            <person name="Heuer A."/>
            <person name="Rast P."/>
            <person name="Oberbeckmann S."/>
            <person name="Bunk B."/>
            <person name="Jeske O."/>
            <person name="Meyerdierks A."/>
            <person name="Storesund J.E."/>
            <person name="Kallscheuer N."/>
            <person name="Luecker S."/>
            <person name="Lage O.M."/>
            <person name="Pohl T."/>
            <person name="Merkel B.J."/>
            <person name="Hornburger P."/>
            <person name="Mueller R.-W."/>
            <person name="Bruemmer F."/>
            <person name="Labrenz M."/>
            <person name="Spormann A.M."/>
            <person name="Op den Camp H."/>
            <person name="Overmann J."/>
            <person name="Amann R."/>
            <person name="Jetten M.S.M."/>
            <person name="Mascher T."/>
            <person name="Medema M.H."/>
            <person name="Devos D.P."/>
            <person name="Kaster A.-K."/>
            <person name="Ovreas L."/>
            <person name="Rohde M."/>
            <person name="Galperin M.Y."/>
            <person name="Jogler C."/>
        </authorList>
    </citation>
    <scope>NUCLEOTIDE SEQUENCE [LARGE SCALE GENOMIC DNA]</scope>
    <source>
        <strain evidence="2 3">V202</strain>
    </source>
</reference>
<dbReference type="SMART" id="SM00332">
    <property type="entry name" value="PP2Cc"/>
    <property type="match status" value="1"/>
</dbReference>
<evidence type="ECO:0000313" key="3">
    <source>
        <dbReference type="Proteomes" id="UP000318384"/>
    </source>
</evidence>
<dbReference type="RefSeq" id="WP_145176660.1">
    <property type="nucleotide sequence ID" value="NZ_CP037422.1"/>
</dbReference>
<dbReference type="SMART" id="SM00331">
    <property type="entry name" value="PP2C_SIG"/>
    <property type="match status" value="1"/>
</dbReference>
<organism evidence="2 3">
    <name type="scientific">Gimesia aquarii</name>
    <dbReference type="NCBI Taxonomy" id="2527964"/>
    <lineage>
        <taxon>Bacteria</taxon>
        <taxon>Pseudomonadati</taxon>
        <taxon>Planctomycetota</taxon>
        <taxon>Planctomycetia</taxon>
        <taxon>Planctomycetales</taxon>
        <taxon>Planctomycetaceae</taxon>
        <taxon>Gimesia</taxon>
    </lineage>
</organism>
<protein>
    <submittedName>
        <fullName evidence="2">Serine/threonine phosphatase stp</fullName>
        <ecNumber evidence="2">3.1.3.16</ecNumber>
    </submittedName>
</protein>
<dbReference type="PANTHER" id="PTHR47992">
    <property type="entry name" value="PROTEIN PHOSPHATASE"/>
    <property type="match status" value="1"/>
</dbReference>
<proteinExistence type="predicted"/>
<dbReference type="EMBL" id="CP037422">
    <property type="protein sequence ID" value="QDU09824.1"/>
    <property type="molecule type" value="Genomic_DNA"/>
</dbReference>
<name>A0A517WX50_9PLAN</name>
<feature type="domain" description="PPM-type phosphatase" evidence="1">
    <location>
        <begin position="34"/>
        <end position="274"/>
    </location>
</feature>
<dbReference type="OrthoDB" id="9801841at2"/>
<gene>
    <name evidence="2" type="primary">stp_1</name>
    <name evidence="2" type="ORF">V202x_32210</name>
</gene>
<dbReference type="Gene3D" id="3.60.40.10">
    <property type="entry name" value="PPM-type phosphatase domain"/>
    <property type="match status" value="1"/>
</dbReference>
<dbReference type="GO" id="GO:0004722">
    <property type="term" value="F:protein serine/threonine phosphatase activity"/>
    <property type="evidence" value="ECO:0007669"/>
    <property type="project" value="UniProtKB-EC"/>
</dbReference>